<keyword evidence="2" id="KW-0732">Signal</keyword>
<accession>A0A0L1J9T2</accession>
<keyword evidence="4" id="KW-1185">Reference proteome</keyword>
<feature type="compositionally biased region" description="Low complexity" evidence="1">
    <location>
        <begin position="264"/>
        <end position="288"/>
    </location>
</feature>
<evidence type="ECO:0000313" key="4">
    <source>
        <dbReference type="Proteomes" id="UP000037505"/>
    </source>
</evidence>
<feature type="compositionally biased region" description="Low complexity" evidence="1">
    <location>
        <begin position="221"/>
        <end position="231"/>
    </location>
</feature>
<dbReference type="PANTHER" id="PTHR39610">
    <property type="entry name" value="BZIP DOMAIN-CONTAINING PROTEIN-RELATED"/>
    <property type="match status" value="1"/>
</dbReference>
<dbReference type="OrthoDB" id="5407781at2759"/>
<dbReference type="InterPro" id="IPR010890">
    <property type="entry name" value="PriC"/>
</dbReference>
<evidence type="ECO:0000313" key="3">
    <source>
        <dbReference type="EMBL" id="KNG88440.1"/>
    </source>
</evidence>
<dbReference type="RefSeq" id="XP_015409363.1">
    <property type="nucleotide sequence ID" value="XM_015548742.1"/>
</dbReference>
<dbReference type="GeneID" id="26805289"/>
<feature type="signal peptide" evidence="2">
    <location>
        <begin position="1"/>
        <end position="22"/>
    </location>
</feature>
<organism evidence="3 4">
    <name type="scientific">Aspergillus nomiae NRRL (strain ATCC 15546 / NRRL 13137 / CBS 260.88 / M93)</name>
    <dbReference type="NCBI Taxonomy" id="1509407"/>
    <lineage>
        <taxon>Eukaryota</taxon>
        <taxon>Fungi</taxon>
        <taxon>Dikarya</taxon>
        <taxon>Ascomycota</taxon>
        <taxon>Pezizomycotina</taxon>
        <taxon>Eurotiomycetes</taxon>
        <taxon>Eurotiomycetidae</taxon>
        <taxon>Eurotiales</taxon>
        <taxon>Aspergillaceae</taxon>
        <taxon>Aspergillus</taxon>
        <taxon>Aspergillus subgen. Circumdati</taxon>
    </lineage>
</organism>
<feature type="region of interest" description="Disordered" evidence="1">
    <location>
        <begin position="221"/>
        <end position="315"/>
    </location>
</feature>
<dbReference type="PANTHER" id="PTHR39610:SF2">
    <property type="entry name" value="BZIP DOMAIN-CONTAINING PROTEIN"/>
    <property type="match status" value="1"/>
</dbReference>
<protein>
    <submittedName>
        <fullName evidence="3">Uncharacterized protein</fullName>
    </submittedName>
</protein>
<dbReference type="Pfam" id="PF07445">
    <property type="entry name" value="PriC"/>
    <property type="match status" value="1"/>
</dbReference>
<reference evidence="3 4" key="1">
    <citation type="submission" date="2014-06" db="EMBL/GenBank/DDBJ databases">
        <title>The Genome of the Aflatoxigenic Filamentous Fungus Aspergillus nomius.</title>
        <authorList>
            <person name="Moore M.G."/>
            <person name="Shannon B.M."/>
            <person name="Brian M.M."/>
        </authorList>
    </citation>
    <scope>NUCLEOTIDE SEQUENCE [LARGE SCALE GENOMIC DNA]</scope>
    <source>
        <strain evidence="3 4">NRRL 13137</strain>
    </source>
</reference>
<feature type="chain" id="PRO_5005553308" evidence="2">
    <location>
        <begin position="23"/>
        <end position="394"/>
    </location>
</feature>
<feature type="compositionally biased region" description="Low complexity" evidence="1">
    <location>
        <begin position="167"/>
        <end position="178"/>
    </location>
</feature>
<feature type="region of interest" description="Disordered" evidence="1">
    <location>
        <begin position="57"/>
        <end position="188"/>
    </location>
</feature>
<proteinExistence type="predicted"/>
<comment type="caution">
    <text evidence="3">The sequence shown here is derived from an EMBL/GenBank/DDBJ whole genome shotgun (WGS) entry which is preliminary data.</text>
</comment>
<feature type="region of interest" description="Disordered" evidence="1">
    <location>
        <begin position="339"/>
        <end position="394"/>
    </location>
</feature>
<dbReference type="EMBL" id="JNOM01000052">
    <property type="protein sequence ID" value="KNG88440.1"/>
    <property type="molecule type" value="Genomic_DNA"/>
</dbReference>
<evidence type="ECO:0000256" key="2">
    <source>
        <dbReference type="SAM" id="SignalP"/>
    </source>
</evidence>
<feature type="compositionally biased region" description="Polar residues" evidence="1">
    <location>
        <begin position="384"/>
        <end position="394"/>
    </location>
</feature>
<feature type="compositionally biased region" description="Low complexity" evidence="1">
    <location>
        <begin position="76"/>
        <end position="104"/>
    </location>
</feature>
<evidence type="ECO:0000256" key="1">
    <source>
        <dbReference type="SAM" id="MobiDB-lite"/>
    </source>
</evidence>
<dbReference type="Proteomes" id="UP000037505">
    <property type="component" value="Unassembled WGS sequence"/>
</dbReference>
<feature type="compositionally biased region" description="Low complexity" evidence="1">
    <location>
        <begin position="362"/>
        <end position="376"/>
    </location>
</feature>
<gene>
    <name evidence="3" type="ORF">ANOM_003485</name>
</gene>
<feature type="compositionally biased region" description="Polar residues" evidence="1">
    <location>
        <begin position="254"/>
        <end position="263"/>
    </location>
</feature>
<feature type="non-terminal residue" evidence="3">
    <location>
        <position position="1"/>
    </location>
</feature>
<name>A0A0L1J9T2_ASPN3</name>
<sequence length="394" mass="42522">LASVLFLLLRLLTVSWFLTTRSILCSQAKAYSLNLYSLDRLLLSACWRRMCPDINSLSPSRSSSASPRQVRNLPTSSDSQQHSSSGFSPASATMSNNNNNNNQNSHHHTPEVPRRSSRSSRAGVPGSERRRSAAGANFNLNNNEPTGDSMAPSDHRSSLGPHGLRTSSPSSLGGSPIIATGDPHHQRAPSLGELHQELEQEQEAQVNRLLHMIRTQQTQLQQLQQQQQQQQGSQGTAIDDSDRSAFPTIPPVSASGSRTSTQFPSSLSSRRPSRPSSQAASPSLRPLSDAPRGPEGPEWIAGTIESPARRSSRDEGAFYQAEATMLARENQILRQRIRDLEDKERQVSELTTSPTGGGVRSGEIAAAPATEGGTTADPHATVGVRSTSEPTDKT</sequence>
<dbReference type="AlphaFoldDB" id="A0A0L1J9T2"/>
<feature type="compositionally biased region" description="Low complexity" evidence="1">
    <location>
        <begin position="57"/>
        <end position="68"/>
    </location>
</feature>